<dbReference type="Pfam" id="PF00528">
    <property type="entry name" value="BPD_transp_1"/>
    <property type="match status" value="1"/>
</dbReference>
<feature type="transmembrane region" description="Helical" evidence="7">
    <location>
        <begin position="141"/>
        <end position="162"/>
    </location>
</feature>
<evidence type="ECO:0000313" key="10">
    <source>
        <dbReference type="Proteomes" id="UP000316562"/>
    </source>
</evidence>
<proteinExistence type="inferred from homology"/>
<evidence type="ECO:0000313" key="9">
    <source>
        <dbReference type="EMBL" id="RZD15631.1"/>
    </source>
</evidence>
<reference evidence="9 10" key="1">
    <citation type="journal article" date="2019" name="ISME J.">
        <title>Insights into ecological role of a new deltaproteobacterial order Candidatus Acidulodesulfobacterales by metagenomics and metatranscriptomics.</title>
        <authorList>
            <person name="Tan S."/>
            <person name="Liu J."/>
            <person name="Fang Y."/>
            <person name="Hedlund B.P."/>
            <person name="Lian Z.H."/>
            <person name="Huang L.Y."/>
            <person name="Li J.T."/>
            <person name="Huang L.N."/>
            <person name="Li W.J."/>
            <person name="Jiang H.C."/>
            <person name="Dong H.L."/>
            <person name="Shu W.S."/>
        </authorList>
    </citation>
    <scope>NUCLEOTIDE SEQUENCE [LARGE SCALE GENOMIC DNA]</scope>
    <source>
        <strain evidence="9">AP2</strain>
    </source>
</reference>
<evidence type="ECO:0000259" key="8">
    <source>
        <dbReference type="PROSITE" id="PS50928"/>
    </source>
</evidence>
<keyword evidence="4 7" id="KW-0812">Transmembrane</keyword>
<dbReference type="PROSITE" id="PS50928">
    <property type="entry name" value="ABC_TM1"/>
    <property type="match status" value="1"/>
</dbReference>
<dbReference type="GO" id="GO:0055085">
    <property type="term" value="P:transmembrane transport"/>
    <property type="evidence" value="ECO:0007669"/>
    <property type="project" value="InterPro"/>
</dbReference>
<dbReference type="PANTHER" id="PTHR30183">
    <property type="entry name" value="MOLYBDENUM TRANSPORT SYSTEM PERMEASE PROTEIN MODB"/>
    <property type="match status" value="1"/>
</dbReference>
<feature type="domain" description="ABC transmembrane type-1" evidence="8">
    <location>
        <begin position="59"/>
        <end position="262"/>
    </location>
</feature>
<keyword evidence="5 7" id="KW-1133">Transmembrane helix</keyword>
<evidence type="ECO:0000256" key="7">
    <source>
        <dbReference type="RuleBase" id="RU363032"/>
    </source>
</evidence>
<dbReference type="InterPro" id="IPR000515">
    <property type="entry name" value="MetI-like"/>
</dbReference>
<dbReference type="AlphaFoldDB" id="A0A519BED4"/>
<dbReference type="Proteomes" id="UP000316562">
    <property type="component" value="Unassembled WGS sequence"/>
</dbReference>
<evidence type="ECO:0000256" key="2">
    <source>
        <dbReference type="ARBA" id="ARBA00022448"/>
    </source>
</evidence>
<evidence type="ECO:0000256" key="6">
    <source>
        <dbReference type="ARBA" id="ARBA00023136"/>
    </source>
</evidence>
<feature type="transmembrane region" description="Helical" evidence="7">
    <location>
        <begin position="243"/>
        <end position="266"/>
    </location>
</feature>
<dbReference type="Gene3D" id="1.10.3720.10">
    <property type="entry name" value="MetI-like"/>
    <property type="match status" value="1"/>
</dbReference>
<dbReference type="EMBL" id="SGBC01000004">
    <property type="protein sequence ID" value="RZD15631.1"/>
    <property type="molecule type" value="Genomic_DNA"/>
</dbReference>
<evidence type="ECO:0000256" key="4">
    <source>
        <dbReference type="ARBA" id="ARBA00022692"/>
    </source>
</evidence>
<protein>
    <submittedName>
        <fullName evidence="9">ABC transporter permease subunit</fullName>
    </submittedName>
</protein>
<keyword evidence="3" id="KW-1003">Cell membrane</keyword>
<dbReference type="GO" id="GO:0005886">
    <property type="term" value="C:plasma membrane"/>
    <property type="evidence" value="ECO:0007669"/>
    <property type="project" value="UniProtKB-SubCell"/>
</dbReference>
<evidence type="ECO:0000256" key="5">
    <source>
        <dbReference type="ARBA" id="ARBA00022989"/>
    </source>
</evidence>
<feature type="transmembrane region" description="Helical" evidence="7">
    <location>
        <begin position="59"/>
        <end position="85"/>
    </location>
</feature>
<comment type="subcellular location">
    <subcellularLocation>
        <location evidence="1 7">Cell membrane</location>
        <topology evidence="1 7">Multi-pass membrane protein</topology>
    </subcellularLocation>
</comment>
<sequence length="273" mass="30376">MQNFKKLFIRNNKTFDIIVFFIGFAFFIGLSLLLAGIFFQTSLKLFLSEISNAHLWNAIFLSFKISSAVVLINLIIGIPLSYILSFKKNKISFLLDLISTLPLTTSPLVIGFAVLITMGPLNPIGKFFISHGIKFVFTPQGIILVQLIISFPFFVNILKESFDSINRKMINLSKTLGASSFEILYKIILPLSLNGLLAGAAMSWSRSMGEYAATQMVSGVIPNLTETAPIEVFVKTSYGNYPAAIAISAVLMLISFISLGIFKFFYYRAKRTK</sequence>
<keyword evidence="6 7" id="KW-0472">Membrane</keyword>
<feature type="transmembrane region" description="Helical" evidence="7">
    <location>
        <begin position="183"/>
        <end position="204"/>
    </location>
</feature>
<feature type="transmembrane region" description="Helical" evidence="7">
    <location>
        <begin position="97"/>
        <end position="121"/>
    </location>
</feature>
<dbReference type="InterPro" id="IPR035906">
    <property type="entry name" value="MetI-like_sf"/>
</dbReference>
<evidence type="ECO:0000256" key="3">
    <source>
        <dbReference type="ARBA" id="ARBA00022475"/>
    </source>
</evidence>
<gene>
    <name evidence="9" type="ORF">EVJ46_08845</name>
</gene>
<dbReference type="PANTHER" id="PTHR30183:SF3">
    <property type="entry name" value="MOLYBDENUM TRANSPORT SYSTEM PERMEASE PROTEIN MODB"/>
    <property type="match status" value="1"/>
</dbReference>
<organism evidence="9 10">
    <name type="scientific">Acididesulfobacter guangdongensis</name>
    <dbReference type="NCBI Taxonomy" id="2597225"/>
    <lineage>
        <taxon>Bacteria</taxon>
        <taxon>Deltaproteobacteria</taxon>
        <taxon>Candidatus Acidulodesulfobacterales</taxon>
        <taxon>Candidatus Acididesulfobacter</taxon>
    </lineage>
</organism>
<dbReference type="CDD" id="cd06261">
    <property type="entry name" value="TM_PBP2"/>
    <property type="match status" value="1"/>
</dbReference>
<accession>A0A519BED4</accession>
<evidence type="ECO:0000256" key="1">
    <source>
        <dbReference type="ARBA" id="ARBA00004651"/>
    </source>
</evidence>
<feature type="transmembrane region" description="Helical" evidence="7">
    <location>
        <begin position="15"/>
        <end position="39"/>
    </location>
</feature>
<keyword evidence="2 7" id="KW-0813">Transport</keyword>
<dbReference type="SUPFAM" id="SSF161098">
    <property type="entry name" value="MetI-like"/>
    <property type="match status" value="1"/>
</dbReference>
<name>A0A519BED4_ACIG2</name>
<comment type="caution">
    <text evidence="9">The sequence shown here is derived from an EMBL/GenBank/DDBJ whole genome shotgun (WGS) entry which is preliminary data.</text>
</comment>
<comment type="similarity">
    <text evidence="7">Belongs to the binding-protein-dependent transport system permease family.</text>
</comment>